<accession>A0A7S8MWB4</accession>
<dbReference type="RefSeq" id="WP_195692209.1">
    <property type="nucleotide sequence ID" value="NZ_CP064760.1"/>
</dbReference>
<proteinExistence type="predicted"/>
<dbReference type="KEGG" id="msf:IT882_13040"/>
<keyword evidence="2" id="KW-1185">Reference proteome</keyword>
<sequence length="126" mass="13265">MVMLAMNFETAELQFTLGERPCSACPGTAYDVVSVGILGAEPPYSISSTDVIICPSCESQSRAEPVAHATLADALVRLPEPTAPGELNGADLAVQVLSDIAESRTPESRARFEAWIAQQEATTASP</sequence>
<dbReference type="EMBL" id="CP064760">
    <property type="protein sequence ID" value="QPE04118.1"/>
    <property type="molecule type" value="Genomic_DNA"/>
</dbReference>
<dbReference type="Proteomes" id="UP000594480">
    <property type="component" value="Chromosome"/>
</dbReference>
<dbReference type="AlphaFoldDB" id="A0A7S8MWB4"/>
<name>A0A7S8MWB4_9MICO</name>
<evidence type="ECO:0000313" key="1">
    <source>
        <dbReference type="EMBL" id="QPE04118.1"/>
    </source>
</evidence>
<reference evidence="1 2" key="1">
    <citation type="submission" date="2020-11" db="EMBL/GenBank/DDBJ databases">
        <title>Amino acid is mineralized and recycled by bacteria in oceanic microbiome.</title>
        <authorList>
            <person name="Zheng L.Y."/>
        </authorList>
    </citation>
    <scope>NUCLEOTIDE SEQUENCE [LARGE SCALE GENOMIC DNA]</scope>
    <source>
        <strain evidence="1 2">A32-1</strain>
    </source>
</reference>
<gene>
    <name evidence="1" type="ORF">IT882_13040</name>
</gene>
<organism evidence="1 2">
    <name type="scientific">Microbacterium schleiferi</name>
    <dbReference type="NCBI Taxonomy" id="69362"/>
    <lineage>
        <taxon>Bacteria</taxon>
        <taxon>Bacillati</taxon>
        <taxon>Actinomycetota</taxon>
        <taxon>Actinomycetes</taxon>
        <taxon>Micrococcales</taxon>
        <taxon>Microbacteriaceae</taxon>
        <taxon>Microbacterium</taxon>
    </lineage>
</organism>
<evidence type="ECO:0000313" key="2">
    <source>
        <dbReference type="Proteomes" id="UP000594480"/>
    </source>
</evidence>
<protein>
    <submittedName>
        <fullName evidence="1">Uncharacterized protein</fullName>
    </submittedName>
</protein>